<evidence type="ECO:0000313" key="1">
    <source>
        <dbReference type="EMBL" id="AYR02313.1"/>
    </source>
</evidence>
<keyword evidence="2" id="KW-1185">Reference proteome</keyword>
<evidence type="ECO:0008006" key="3">
    <source>
        <dbReference type="Google" id="ProtNLM"/>
    </source>
</evidence>
<proteinExistence type="predicted"/>
<protein>
    <recommendedName>
        <fullName evidence="3">DNA binding protein</fullName>
    </recommendedName>
</protein>
<dbReference type="KEGG" id="vg:64470023"/>
<dbReference type="RefSeq" id="YP_010054340.1">
    <property type="nucleotide sequence ID" value="NC_054651.1"/>
</dbReference>
<accession>A0A3G3M774</accession>
<organism evidence="1 2">
    <name type="scientific">Escherichia phage C1</name>
    <dbReference type="NCBI Taxonomy" id="2340716"/>
    <lineage>
        <taxon>Viruses</taxon>
        <taxon>Duplodnaviria</taxon>
        <taxon>Heunggongvirae</taxon>
        <taxon>Uroviricota</taxon>
        <taxon>Caudoviricetes</taxon>
        <taxon>Deseoctovirus</taxon>
        <taxon>Deseoctovirus C1</taxon>
    </lineage>
</organism>
<name>A0A3G3M774_9CAUD</name>
<dbReference type="Proteomes" id="UP000273371">
    <property type="component" value="Segment"/>
</dbReference>
<sequence>MQKKNLSIKMELNRDIKKGKRKPIFGVGVNDCGFGVAMKVDGKKVQHYGYSQWYQMLRRCFDDEYKKQHKTYEHVTCCNEWLLFSNFNLWWKNHYVEGWHLDKDILIPGNLTYSPEACVYVPPHLNNFVTARNASRGDLPIGVSFNKCSCAYQAHIGDGNGRTVFLGYFSSVIEAHQAWKNEKIKQAKQMKGLCDSIHPMLLDGLMRKVYMICEIG</sequence>
<dbReference type="EMBL" id="MH717097">
    <property type="protein sequence ID" value="AYR02313.1"/>
    <property type="molecule type" value="Genomic_DNA"/>
</dbReference>
<evidence type="ECO:0000313" key="2">
    <source>
        <dbReference type="Proteomes" id="UP000273371"/>
    </source>
</evidence>
<reference evidence="1 2" key="1">
    <citation type="submission" date="2018-08" db="EMBL/GenBank/DDBJ databases">
        <title>Distribution characteristics of Escherichia coli phages in piglets intestinal isolated from Jiangsu and Anhui province.</title>
        <authorList>
            <person name="Lin Y."/>
            <person name="Zhou B."/>
            <person name="Luo J."/>
            <person name="Hua J."/>
            <person name="Zhang M."/>
        </authorList>
    </citation>
    <scope>NUCLEOTIDE SEQUENCE [LARGE SCALE GENOMIC DNA]</scope>
</reference>
<dbReference type="GeneID" id="64470023"/>